<dbReference type="PANTHER" id="PTHR10744">
    <property type="entry name" value="40S RIBOSOMAL PROTEIN S11 FAMILY MEMBER"/>
    <property type="match status" value="1"/>
</dbReference>
<comment type="caution">
    <text evidence="8">The sequence shown here is derived from an EMBL/GenBank/DDBJ whole genome shotgun (WGS) entry which is preliminary data.</text>
</comment>
<dbReference type="SUPFAM" id="SSF50249">
    <property type="entry name" value="Nucleic acid-binding proteins"/>
    <property type="match status" value="1"/>
</dbReference>
<evidence type="ECO:0000256" key="1">
    <source>
        <dbReference type="ARBA" id="ARBA00010254"/>
    </source>
</evidence>
<dbReference type="NCBIfam" id="TIGR03635">
    <property type="entry name" value="uS17_bact"/>
    <property type="match status" value="1"/>
</dbReference>
<evidence type="ECO:0000256" key="5">
    <source>
        <dbReference type="ARBA" id="ARBA00023274"/>
    </source>
</evidence>
<evidence type="ECO:0000313" key="9">
    <source>
        <dbReference type="Proteomes" id="UP001589854"/>
    </source>
</evidence>
<keyword evidence="4 6" id="KW-0689">Ribosomal protein</keyword>
<name>A0ABV6GKE4_9BACI</name>
<dbReference type="PANTHER" id="PTHR10744:SF1">
    <property type="entry name" value="SMALL RIBOSOMAL SUBUNIT PROTEIN US17M"/>
    <property type="match status" value="1"/>
</dbReference>
<sequence>MSEERNQRKVYTGRVVSDKMDKTITVLVETYKKHTLYGKRVRYSKKFKTHDEENQAKIGDIVKIMETRPLSATKRFRLIEIVEEAVII</sequence>
<comment type="function">
    <text evidence="6">One of the primary rRNA binding proteins, it binds specifically to the 5'-end of 16S ribosomal RNA.</text>
</comment>
<organism evidence="8 9">
    <name type="scientific">Metabacillus herbersteinensis</name>
    <dbReference type="NCBI Taxonomy" id="283816"/>
    <lineage>
        <taxon>Bacteria</taxon>
        <taxon>Bacillati</taxon>
        <taxon>Bacillota</taxon>
        <taxon>Bacilli</taxon>
        <taxon>Bacillales</taxon>
        <taxon>Bacillaceae</taxon>
        <taxon>Metabacillus</taxon>
    </lineage>
</organism>
<comment type="similarity">
    <text evidence="1 6 7">Belongs to the universal ribosomal protein uS17 family.</text>
</comment>
<dbReference type="GO" id="GO:0005840">
    <property type="term" value="C:ribosome"/>
    <property type="evidence" value="ECO:0007669"/>
    <property type="project" value="UniProtKB-KW"/>
</dbReference>
<evidence type="ECO:0000256" key="6">
    <source>
        <dbReference type="HAMAP-Rule" id="MF_01345"/>
    </source>
</evidence>
<keyword evidence="2 6" id="KW-0699">rRNA-binding</keyword>
<protein>
    <recommendedName>
        <fullName evidence="6">Small ribosomal subunit protein uS17</fullName>
    </recommendedName>
</protein>
<proteinExistence type="inferred from homology"/>
<dbReference type="EMBL" id="JBHLVO010000030">
    <property type="protein sequence ID" value="MFC0274145.1"/>
    <property type="molecule type" value="Genomic_DNA"/>
</dbReference>
<reference evidence="8 9" key="1">
    <citation type="submission" date="2024-09" db="EMBL/GenBank/DDBJ databases">
        <authorList>
            <person name="Sun Q."/>
            <person name="Mori K."/>
        </authorList>
    </citation>
    <scope>NUCLEOTIDE SEQUENCE [LARGE SCALE GENOMIC DNA]</scope>
    <source>
        <strain evidence="8 9">CCM 7228</strain>
    </source>
</reference>
<accession>A0ABV6GKE4</accession>
<dbReference type="InterPro" id="IPR012340">
    <property type="entry name" value="NA-bd_OB-fold"/>
</dbReference>
<dbReference type="HAMAP" id="MF_01345_B">
    <property type="entry name" value="Ribosomal_uS17_B"/>
    <property type="match status" value="1"/>
</dbReference>
<evidence type="ECO:0000313" key="8">
    <source>
        <dbReference type="EMBL" id="MFC0274145.1"/>
    </source>
</evidence>
<dbReference type="InterPro" id="IPR019984">
    <property type="entry name" value="Ribosomal_uS17_bact/chlr"/>
</dbReference>
<dbReference type="InterPro" id="IPR000266">
    <property type="entry name" value="Ribosomal_uS17"/>
</dbReference>
<gene>
    <name evidence="6 8" type="primary">rpsQ</name>
    <name evidence="8" type="ORF">ACFFIX_22610</name>
</gene>
<keyword evidence="3 6" id="KW-0694">RNA-binding</keyword>
<dbReference type="Pfam" id="PF00366">
    <property type="entry name" value="Ribosomal_S17"/>
    <property type="match status" value="1"/>
</dbReference>
<dbReference type="Gene3D" id="2.40.50.140">
    <property type="entry name" value="Nucleic acid-binding proteins"/>
    <property type="match status" value="1"/>
</dbReference>
<evidence type="ECO:0000256" key="2">
    <source>
        <dbReference type="ARBA" id="ARBA00022730"/>
    </source>
</evidence>
<keyword evidence="5 6" id="KW-0687">Ribonucleoprotein</keyword>
<evidence type="ECO:0000256" key="3">
    <source>
        <dbReference type="ARBA" id="ARBA00022884"/>
    </source>
</evidence>
<evidence type="ECO:0000256" key="7">
    <source>
        <dbReference type="RuleBase" id="RU003872"/>
    </source>
</evidence>
<keyword evidence="9" id="KW-1185">Reference proteome</keyword>
<dbReference type="PRINTS" id="PR00973">
    <property type="entry name" value="RIBOSOMALS17"/>
</dbReference>
<dbReference type="CDD" id="cd00364">
    <property type="entry name" value="Ribosomal_uS17"/>
    <property type="match status" value="1"/>
</dbReference>
<dbReference type="NCBIfam" id="NF004123">
    <property type="entry name" value="PRK05610.1"/>
    <property type="match status" value="1"/>
</dbReference>
<dbReference type="PROSITE" id="PS00056">
    <property type="entry name" value="RIBOSOMAL_S17"/>
    <property type="match status" value="1"/>
</dbReference>
<comment type="subunit">
    <text evidence="6">Part of the 30S ribosomal subunit.</text>
</comment>
<dbReference type="Proteomes" id="UP001589854">
    <property type="component" value="Unassembled WGS sequence"/>
</dbReference>
<dbReference type="RefSeq" id="WP_378938115.1">
    <property type="nucleotide sequence ID" value="NZ_JBHLVO010000030.1"/>
</dbReference>
<evidence type="ECO:0000256" key="4">
    <source>
        <dbReference type="ARBA" id="ARBA00022980"/>
    </source>
</evidence>
<dbReference type="InterPro" id="IPR019979">
    <property type="entry name" value="Ribosomal_uS17_CS"/>
</dbReference>